<dbReference type="EMBL" id="ML987204">
    <property type="protein sequence ID" value="KAF2243596.1"/>
    <property type="molecule type" value="Genomic_DNA"/>
</dbReference>
<evidence type="ECO:0000313" key="3">
    <source>
        <dbReference type="Proteomes" id="UP000800094"/>
    </source>
</evidence>
<dbReference type="OrthoDB" id="5402974at2759"/>
<dbReference type="RefSeq" id="XP_033678600.1">
    <property type="nucleotide sequence ID" value="XM_033829983.1"/>
</dbReference>
<accession>A0A6A6HZY4</accession>
<keyword evidence="3" id="KW-1185">Reference proteome</keyword>
<feature type="transmembrane region" description="Helical" evidence="1">
    <location>
        <begin position="338"/>
        <end position="358"/>
    </location>
</feature>
<dbReference type="Pfam" id="PF16983">
    <property type="entry name" value="MFS_MOT1"/>
    <property type="match status" value="2"/>
</dbReference>
<gene>
    <name evidence="2" type="ORF">BU26DRAFT_523199</name>
</gene>
<dbReference type="GO" id="GO:0015098">
    <property type="term" value="F:molybdate ion transmembrane transporter activity"/>
    <property type="evidence" value="ECO:0007669"/>
    <property type="project" value="InterPro"/>
</dbReference>
<dbReference type="GeneID" id="54583313"/>
<evidence type="ECO:0008006" key="4">
    <source>
        <dbReference type="Google" id="ProtNLM"/>
    </source>
</evidence>
<reference evidence="2" key="1">
    <citation type="journal article" date="2020" name="Stud. Mycol.">
        <title>101 Dothideomycetes genomes: a test case for predicting lifestyles and emergence of pathogens.</title>
        <authorList>
            <person name="Haridas S."/>
            <person name="Albert R."/>
            <person name="Binder M."/>
            <person name="Bloem J."/>
            <person name="Labutti K."/>
            <person name="Salamov A."/>
            <person name="Andreopoulos B."/>
            <person name="Baker S."/>
            <person name="Barry K."/>
            <person name="Bills G."/>
            <person name="Bluhm B."/>
            <person name="Cannon C."/>
            <person name="Castanera R."/>
            <person name="Culley D."/>
            <person name="Daum C."/>
            <person name="Ezra D."/>
            <person name="Gonzalez J."/>
            <person name="Henrissat B."/>
            <person name="Kuo A."/>
            <person name="Liang C."/>
            <person name="Lipzen A."/>
            <person name="Lutzoni F."/>
            <person name="Magnuson J."/>
            <person name="Mondo S."/>
            <person name="Nolan M."/>
            <person name="Ohm R."/>
            <person name="Pangilinan J."/>
            <person name="Park H.-J."/>
            <person name="Ramirez L."/>
            <person name="Alfaro M."/>
            <person name="Sun H."/>
            <person name="Tritt A."/>
            <person name="Yoshinaga Y."/>
            <person name="Zwiers L.-H."/>
            <person name="Turgeon B."/>
            <person name="Goodwin S."/>
            <person name="Spatafora J."/>
            <person name="Crous P."/>
            <person name="Grigoriev I."/>
        </authorList>
    </citation>
    <scope>NUCLEOTIDE SEQUENCE</scope>
    <source>
        <strain evidence="2">CBS 122368</strain>
    </source>
</reference>
<dbReference type="InterPro" id="IPR031563">
    <property type="entry name" value="MOT1/MOT2"/>
</dbReference>
<feature type="transmembrane region" description="Helical" evidence="1">
    <location>
        <begin position="309"/>
        <end position="326"/>
    </location>
</feature>
<feature type="transmembrane region" description="Helical" evidence="1">
    <location>
        <begin position="184"/>
        <end position="201"/>
    </location>
</feature>
<keyword evidence="1" id="KW-0472">Membrane</keyword>
<feature type="transmembrane region" description="Helical" evidence="1">
    <location>
        <begin position="100"/>
        <end position="122"/>
    </location>
</feature>
<feature type="transmembrane region" description="Helical" evidence="1">
    <location>
        <begin position="394"/>
        <end position="420"/>
    </location>
</feature>
<dbReference type="PANTHER" id="PTHR31970:SF9">
    <property type="entry name" value="MOLYBDATE TRANSPORTER 2"/>
    <property type="match status" value="1"/>
</dbReference>
<feature type="transmembrane region" description="Helical" evidence="1">
    <location>
        <begin position="59"/>
        <end position="79"/>
    </location>
</feature>
<dbReference type="PANTHER" id="PTHR31970">
    <property type="match status" value="1"/>
</dbReference>
<name>A0A6A6HZY4_9PLEO</name>
<keyword evidence="1" id="KW-1133">Transmembrane helix</keyword>
<feature type="transmembrane region" description="Helical" evidence="1">
    <location>
        <begin position="160"/>
        <end position="177"/>
    </location>
</feature>
<protein>
    <recommendedName>
        <fullName evidence="4">Sulfate transporter</fullName>
    </recommendedName>
</protein>
<organism evidence="2 3">
    <name type="scientific">Trematosphaeria pertusa</name>
    <dbReference type="NCBI Taxonomy" id="390896"/>
    <lineage>
        <taxon>Eukaryota</taxon>
        <taxon>Fungi</taxon>
        <taxon>Dikarya</taxon>
        <taxon>Ascomycota</taxon>
        <taxon>Pezizomycotina</taxon>
        <taxon>Dothideomycetes</taxon>
        <taxon>Pleosporomycetidae</taxon>
        <taxon>Pleosporales</taxon>
        <taxon>Massarineae</taxon>
        <taxon>Trematosphaeriaceae</taxon>
        <taxon>Trematosphaeria</taxon>
    </lineage>
</organism>
<keyword evidence="1" id="KW-0812">Transmembrane</keyword>
<sequence length="466" mass="49442">MVSVTNPIPRLSRIHRHNVHIFQSSPLAELSGSLGDLGTLLPLMTALVITGSISLPATLLFTGAANVLTGVAFGIPLPVQPMKAIAAVAIARKFSLEENAAAGLVVAALVGILSVTGLINWANRVTPVPVVKGIQVGAGLSLCLSAGSKMLDPLSWTGPWWGDNLIWAIAAVLLLLFTFAYPKLPYALIVFIVGIMLSILSPSSNTPVPASDIVIPILHPSGRDIWKATTTASLGQLPLTLLNSVIAVSALASDLLPAPPYPAAPSVTEIGISVASMNLVGCWFGAMPTCHGSGGLAGQYRFGARSGSSIIFLGSLKFLLGIIALFKPGPIVGVLSNIPKALLGILVLAAGVELAKVGESVNTDARDLRVLDRDNSWDGKGLKELDENERKERWAVMLVTVAAILAFRNDAVGFIAGLVWHWGFKAARSMCEWRERQQGRPFWRWASHRSEERTGLLAREESDMVA</sequence>
<proteinExistence type="predicted"/>
<evidence type="ECO:0000256" key="1">
    <source>
        <dbReference type="SAM" id="Phobius"/>
    </source>
</evidence>
<dbReference type="AlphaFoldDB" id="A0A6A6HZY4"/>
<dbReference type="Proteomes" id="UP000800094">
    <property type="component" value="Unassembled WGS sequence"/>
</dbReference>
<evidence type="ECO:0000313" key="2">
    <source>
        <dbReference type="EMBL" id="KAF2243596.1"/>
    </source>
</evidence>